<dbReference type="Gene3D" id="3.40.50.300">
    <property type="entry name" value="P-loop containing nucleotide triphosphate hydrolases"/>
    <property type="match status" value="1"/>
</dbReference>
<dbReference type="OrthoDB" id="3172613at2759"/>
<accession>A0A8H6XLV5</accession>
<dbReference type="InterPro" id="IPR027417">
    <property type="entry name" value="P-loop_NTPase"/>
</dbReference>
<comment type="caution">
    <text evidence="1">The sequence shown here is derived from an EMBL/GenBank/DDBJ whole genome shotgun (WGS) entry which is preliminary data.</text>
</comment>
<gene>
    <name evidence="1" type="ORF">MVEN_01693500</name>
</gene>
<proteinExistence type="predicted"/>
<name>A0A8H6XLV5_9AGAR</name>
<dbReference type="EMBL" id="JACAZI010000015">
    <property type="protein sequence ID" value="KAF7344040.1"/>
    <property type="molecule type" value="Genomic_DNA"/>
</dbReference>
<organism evidence="1 2">
    <name type="scientific">Mycena venus</name>
    <dbReference type="NCBI Taxonomy" id="2733690"/>
    <lineage>
        <taxon>Eukaryota</taxon>
        <taxon>Fungi</taxon>
        <taxon>Dikarya</taxon>
        <taxon>Basidiomycota</taxon>
        <taxon>Agaricomycotina</taxon>
        <taxon>Agaricomycetes</taxon>
        <taxon>Agaricomycetidae</taxon>
        <taxon>Agaricales</taxon>
        <taxon>Marasmiineae</taxon>
        <taxon>Mycenaceae</taxon>
        <taxon>Mycena</taxon>
    </lineage>
</organism>
<protein>
    <submittedName>
        <fullName evidence="1">Uncharacterized protein</fullName>
    </submittedName>
</protein>
<sequence length="325" mass="37529">MIIERDPVFIALRRSCDYTLPSSLPSSSLLPRPSFRPDPRLETWTRAHPTPGAGPYQAFNSEFSLSGGQMQERRPFCREVCDTTDDPEIQPTSERGEHDISDELVFTNNRGYVFHDSRGFENGDEEQLKIVQNFVRDRSKRNNLKERLHAIWFCISADTRRPGLDIAPFNKICPDENVPMIAVFTKYEALRHTIRCGLEDDDEDDGGEDLLIRTSRETERIFEKEFLGKFDEKPRFVRLESMDQPGKRCDNLIETTMVALNDEIVTLMLLAVQRQNLQFSVRTGVRWAFDMHNLGDSGWPVKECLRAFPSLWFVSPAPSLALRRR</sequence>
<dbReference type="AlphaFoldDB" id="A0A8H6XLV5"/>
<keyword evidence="2" id="KW-1185">Reference proteome</keyword>
<evidence type="ECO:0000313" key="1">
    <source>
        <dbReference type="EMBL" id="KAF7344040.1"/>
    </source>
</evidence>
<reference evidence="1" key="1">
    <citation type="submission" date="2020-05" db="EMBL/GenBank/DDBJ databases">
        <title>Mycena genomes resolve the evolution of fungal bioluminescence.</title>
        <authorList>
            <person name="Tsai I.J."/>
        </authorList>
    </citation>
    <scope>NUCLEOTIDE SEQUENCE</scope>
    <source>
        <strain evidence="1">CCC161011</strain>
    </source>
</reference>
<evidence type="ECO:0000313" key="2">
    <source>
        <dbReference type="Proteomes" id="UP000620124"/>
    </source>
</evidence>
<dbReference type="Proteomes" id="UP000620124">
    <property type="component" value="Unassembled WGS sequence"/>
</dbReference>